<dbReference type="EMBL" id="CP107128">
    <property type="protein sequence ID" value="WLM95486.1"/>
    <property type="molecule type" value="Genomic_DNA"/>
</dbReference>
<evidence type="ECO:0000313" key="11">
    <source>
        <dbReference type="EMBL" id="HAH7768689.1"/>
    </source>
</evidence>
<dbReference type="Proteomes" id="UP001180189">
    <property type="component" value="Chromosome"/>
</dbReference>
<proteinExistence type="inferred from homology"/>
<dbReference type="Gene3D" id="3.40.630.30">
    <property type="match status" value="1"/>
</dbReference>
<reference evidence="8 15" key="2">
    <citation type="submission" date="2018-10" db="EMBL/GenBank/DDBJ databases">
        <authorList>
            <consortium name="NARMS: The National Antimicrobial Resistance Monitoring System"/>
        </authorList>
    </citation>
    <scope>NUCLEOTIDE SEQUENCE [LARGE SCALE GENOMIC DNA]</scope>
    <source>
        <strain evidence="8 15">CVM N17EC1330</strain>
    </source>
</reference>
<dbReference type="Proteomes" id="UP000382540">
    <property type="component" value="Unassembled WGS sequence"/>
</dbReference>
<comment type="similarity">
    <text evidence="1">Belongs to the acetyltransferase family. GNAT subfamily.</text>
</comment>
<evidence type="ECO:0000313" key="12">
    <source>
        <dbReference type="EMBL" id="RXC95941.1"/>
    </source>
</evidence>
<evidence type="ECO:0000313" key="9">
    <source>
        <dbReference type="EMBL" id="EMJ5254053.1"/>
    </source>
</evidence>
<dbReference type="GO" id="GO:0016747">
    <property type="term" value="F:acyltransferase activity, transferring groups other than amino-acyl groups"/>
    <property type="evidence" value="ECO:0007669"/>
    <property type="project" value="InterPro"/>
</dbReference>
<keyword evidence="4 12" id="KW-0808">Transferase</keyword>
<protein>
    <submittedName>
        <fullName evidence="12">GNAT family N-acetyltransferase</fullName>
    </submittedName>
    <submittedName>
        <fullName evidence="13">Type II toxin-antitoxin system toxin acetyltransferase AtaT</fullName>
    </submittedName>
</protein>
<keyword evidence="3" id="KW-1277">Toxin-antitoxin system</keyword>
<evidence type="ECO:0000313" key="15">
    <source>
        <dbReference type="Proteomes" id="UP000382540"/>
    </source>
</evidence>
<evidence type="ECO:0000256" key="2">
    <source>
        <dbReference type="ARBA" id="ARBA00022491"/>
    </source>
</evidence>
<dbReference type="InterPro" id="IPR000182">
    <property type="entry name" value="GNAT_dom"/>
</dbReference>
<evidence type="ECO:0000256" key="3">
    <source>
        <dbReference type="ARBA" id="ARBA00022649"/>
    </source>
</evidence>
<dbReference type="RefSeq" id="WP_000342452.1">
    <property type="nucleotide sequence ID" value="NZ_AP018784.2"/>
</dbReference>
<dbReference type="PANTHER" id="PTHR36449">
    <property type="entry name" value="ACETYLTRANSFERASE-RELATED"/>
    <property type="match status" value="1"/>
</dbReference>
<dbReference type="EMBL" id="DABCJL010000004">
    <property type="protein sequence ID" value="HAH7768689.1"/>
    <property type="molecule type" value="Genomic_DNA"/>
</dbReference>
<reference evidence="10" key="1">
    <citation type="journal article" date="2018" name="Genome Biol.">
        <title>SKESA: strategic k-mer extension for scrupulous assemblies.</title>
        <authorList>
            <person name="Souvorov A."/>
            <person name="Agarwala R."/>
            <person name="Lipman D.J."/>
        </authorList>
    </citation>
    <scope>NUCLEOTIDE SEQUENCE [LARGE SCALE GENOMIC DNA]</scope>
    <source>
        <strain evidence="11">C0382</strain>
        <strain evidence="10">EC00763</strain>
    </source>
</reference>
<evidence type="ECO:0000259" key="7">
    <source>
        <dbReference type="Pfam" id="PF13508"/>
    </source>
</evidence>
<dbReference type="AlphaFoldDB" id="A0A061K5K9"/>
<evidence type="ECO:0000256" key="4">
    <source>
        <dbReference type="ARBA" id="ARBA00022679"/>
    </source>
</evidence>
<name>A0A061K5K9_ECOLX</name>
<evidence type="ECO:0000313" key="14">
    <source>
        <dbReference type="Proteomes" id="UP000288730"/>
    </source>
</evidence>
<dbReference type="Proteomes" id="UP000843571">
    <property type="component" value="Unassembled WGS sequence"/>
</dbReference>
<keyword evidence="5" id="KW-0012">Acyltransferase</keyword>
<dbReference type="Pfam" id="PF13508">
    <property type="entry name" value="Acetyltransf_7"/>
    <property type="match status" value="1"/>
</dbReference>
<evidence type="ECO:0000313" key="8">
    <source>
        <dbReference type="EMBL" id="EAC1531377.1"/>
    </source>
</evidence>
<keyword evidence="2" id="KW-0678">Repressor</keyword>
<sequence length="175" mass="19674">MDDLTIEILTDDADYDLQRFDCGEEALNLFLTTHLVRQHRNKILRAYILCRNTPERQVLGYYTLSGSCFERAALPSKSKQKKIPYKNIPSVTLGRLAIDRSLQGQGWGATLVAHAMKVVWSASLAVGIHGLFVEALNEKAHTFYQSLGFIPLVGENENALFFPTKSIELLFTPDD</sequence>
<evidence type="ECO:0000313" key="13">
    <source>
        <dbReference type="EMBL" id="WLM95486.1"/>
    </source>
</evidence>
<evidence type="ECO:0000313" key="10">
    <source>
        <dbReference type="EMBL" id="HAH4524035.1"/>
    </source>
</evidence>
<dbReference type="Proteomes" id="UP000288730">
    <property type="component" value="Unassembled WGS sequence"/>
</dbReference>
<dbReference type="Proteomes" id="UP001285616">
    <property type="component" value="Unassembled WGS sequence"/>
</dbReference>
<dbReference type="EMBL" id="DABBJX010000006">
    <property type="protein sequence ID" value="HAH4524035.1"/>
    <property type="molecule type" value="Genomic_DNA"/>
</dbReference>
<dbReference type="EMBL" id="SCJN01000640">
    <property type="protein sequence ID" value="RXC95941.1"/>
    <property type="molecule type" value="Genomic_DNA"/>
</dbReference>
<organism evidence="12 14">
    <name type="scientific">Escherichia coli</name>
    <dbReference type="NCBI Taxonomy" id="562"/>
    <lineage>
        <taxon>Bacteria</taxon>
        <taxon>Pseudomonadati</taxon>
        <taxon>Pseudomonadota</taxon>
        <taxon>Gammaproteobacteria</taxon>
        <taxon>Enterobacterales</taxon>
        <taxon>Enterobacteriaceae</taxon>
        <taxon>Escherichia</taxon>
    </lineage>
</organism>
<reference evidence="12 14" key="3">
    <citation type="submission" date="2019-01" db="EMBL/GenBank/DDBJ databases">
        <title>Genomic analysis of febrile catheter-associated UTI E. coli isolates.</title>
        <authorList>
            <person name="Potter R."/>
            <person name="Zou Z."/>
            <person name="Henderson J."/>
            <person name="Dantas G."/>
        </authorList>
    </citation>
    <scope>NUCLEOTIDE SEQUENCE [LARGE SCALE GENOMIC DNA]</scope>
    <source>
        <strain evidence="12 14">29_CAASB</strain>
    </source>
</reference>
<evidence type="ECO:0000256" key="5">
    <source>
        <dbReference type="ARBA" id="ARBA00023315"/>
    </source>
</evidence>
<evidence type="ECO:0000256" key="6">
    <source>
        <dbReference type="ARBA" id="ARBA00049880"/>
    </source>
</evidence>
<reference evidence="13" key="5">
    <citation type="journal article" date="2023" name="Microorganisms">
        <title>Comparative Genomic Analysis of ST131 Subclade C2 of ESBL-Producing E. coli Isolates from Patients with Recurrent and Sporadic Urinary Tract Infections.</title>
        <authorList>
            <person name="Jaen-Luchoro D."/>
            <person name="Kahnamouei A."/>
            <person name="Yazdanshenas S."/>
            <person name="Lindblom A."/>
            <person name="Samuelsson E."/>
            <person name="Ahren C."/>
            <person name="Karami N."/>
        </authorList>
    </citation>
    <scope>NUCLEOTIDE SEQUENCE</scope>
    <source>
        <strain evidence="13">S7</strain>
    </source>
</reference>
<reference evidence="9" key="6">
    <citation type="submission" date="2024-02" db="EMBL/GenBank/DDBJ databases">
        <authorList>
            <consortium name="Clinical and Environmental Microbiology Branch: Whole genome sequencing antimicrobial resistance pathogens in the healthcare setting"/>
        </authorList>
    </citation>
    <scope>NUCLEOTIDE SEQUENCE</scope>
    <source>
        <strain evidence="9">1924188</strain>
    </source>
</reference>
<dbReference type="InterPro" id="IPR016181">
    <property type="entry name" value="Acyl_CoA_acyltransferase"/>
</dbReference>
<reference evidence="11" key="4">
    <citation type="submission" date="2020-01" db="EMBL/GenBank/DDBJ databases">
        <authorList>
            <consortium name="NCBI Pathogen Detection Project"/>
        </authorList>
    </citation>
    <scope>NUCLEOTIDE SEQUENCE</scope>
    <source>
        <strain evidence="11">C0382</strain>
        <strain evidence="10">EC00763</strain>
    </source>
</reference>
<feature type="domain" description="N-acetyltransferase" evidence="7">
    <location>
        <begin position="92"/>
        <end position="150"/>
    </location>
</feature>
<dbReference type="EMBL" id="ABONVU020000007">
    <property type="protein sequence ID" value="EMJ5254053.1"/>
    <property type="molecule type" value="Genomic_DNA"/>
</dbReference>
<evidence type="ECO:0000256" key="1">
    <source>
        <dbReference type="ARBA" id="ARBA00009342"/>
    </source>
</evidence>
<dbReference type="SUPFAM" id="SSF55729">
    <property type="entry name" value="Acyl-CoA N-acyltransferases (Nat)"/>
    <property type="match status" value="1"/>
</dbReference>
<comment type="catalytic activity">
    <reaction evidence="6">
        <text>glycyl-tRNA(Gly) + acetyl-CoA = N-acetylglycyl-tRNA(Gly) + CoA + H(+)</text>
        <dbReference type="Rhea" id="RHEA:81867"/>
        <dbReference type="Rhea" id="RHEA-COMP:9683"/>
        <dbReference type="Rhea" id="RHEA-COMP:19766"/>
        <dbReference type="ChEBI" id="CHEBI:15378"/>
        <dbReference type="ChEBI" id="CHEBI:57287"/>
        <dbReference type="ChEBI" id="CHEBI:57288"/>
        <dbReference type="ChEBI" id="CHEBI:78522"/>
        <dbReference type="ChEBI" id="CHEBI:232036"/>
    </reaction>
</comment>
<dbReference type="PANTHER" id="PTHR36449:SF1">
    <property type="entry name" value="ACETYLTRANSFERASE"/>
    <property type="match status" value="1"/>
</dbReference>
<accession>A0A061K5K9</accession>
<gene>
    <name evidence="13" type="primary">ataT</name>
    <name evidence="8" type="ORF">D9J61_05005</name>
    <name evidence="12" type="ORF">EPS76_29350</name>
    <name evidence="10" type="ORF">GRC73_08445</name>
    <name evidence="11" type="ORF">HIE29_002119</name>
    <name evidence="13" type="ORF">OGM49_23095</name>
    <name evidence="9" type="ORF">R8O40_002271</name>
</gene>
<dbReference type="EMBL" id="AAAGZE010000006">
    <property type="protein sequence ID" value="EAC1531377.1"/>
    <property type="molecule type" value="Genomic_DNA"/>
</dbReference>